<keyword evidence="3" id="KW-1185">Reference proteome</keyword>
<dbReference type="RefSeq" id="XP_008714838.1">
    <property type="nucleotide sequence ID" value="XM_008716616.1"/>
</dbReference>
<accession>W2S333</accession>
<dbReference type="HOGENOM" id="CLU_013291_0_0_1"/>
<name>W2S333_CYPE1</name>
<dbReference type="InParanoid" id="W2S333"/>
<feature type="region of interest" description="Disordered" evidence="1">
    <location>
        <begin position="413"/>
        <end position="469"/>
    </location>
</feature>
<evidence type="ECO:0000256" key="1">
    <source>
        <dbReference type="SAM" id="MobiDB-lite"/>
    </source>
</evidence>
<feature type="region of interest" description="Disordered" evidence="1">
    <location>
        <begin position="268"/>
        <end position="325"/>
    </location>
</feature>
<dbReference type="AlphaFoldDB" id="W2S333"/>
<dbReference type="VEuPathDB" id="FungiDB:HMPREF1541_02260"/>
<protein>
    <submittedName>
        <fullName evidence="2">Uncharacterized protein</fullName>
    </submittedName>
</protein>
<proteinExistence type="predicted"/>
<sequence length="786" mass="85766">MSTSPREPLNPFGIRELHGPSDHGIVRITAPEYDSTIKSYPNAALTYLDDDDGETITVGSSLELQQRLDEPLRARRRRERNLSASAARSPIDSDQKVHLFDIQRTAENLLVWRDHAAYSSKALHKNAGSITSLSEPGTETTSAANVAATHEDHADIAATLATERESNVTLHPRIDAPESSASSPKPLTCSNDILQSVDTILQSACQGIESHVTGFTAFLDLTASALRTVAQKTRDADTSPVEDLLGGMKDIIVEAGHMGKDLLRSLEDTEPHVPSQQDSRSRRDSSESAQPVFIHTVDDESLASSKRVSFAPTEPNSANHAQVPAPPVPQLDQEVESSIIPGPWSDIRPSFDALLPQTAPIFYRNLSKQASSSTRAKPTQLLEEKPSESLMDMEGSTADFAARYPPLTSLKRAKTLGSLRTEPSRADKHEETSSSTVSTLSRYPSLSQLEQHRHMTGTSRPRPREPTRLERHRAFVRAQYHRFDSLPKGYRTPSVEDATDLEDKPFENKAAGPAKPDGGVDALLPGAWPEPSTPGVNASVPESSGAFFNRMAQNGRSGQSQPKSPALSCRTTSPLADCFSPVNNNLRRAQTVTASNPAARLNGPFDPMTGVPDLRSEASTSQMMANAIPAMLPQRSLTQHQPTRTRQAPARPTVVAPQNTLWNNSPHSRQVPLSHRPIPLHRAPMPGAFPYPPIPQPRPVSGNNHFLRQMRSEPNFIVPTPAARPDMNSEVSDCVKSLRNMGYGVTDANEDARLPMYASATSSNVSEAIEMIEEDRRAAEAIMARR</sequence>
<dbReference type="Proteomes" id="UP000030752">
    <property type="component" value="Unassembled WGS sequence"/>
</dbReference>
<feature type="region of interest" description="Disordered" evidence="1">
    <location>
        <begin position="367"/>
        <end position="391"/>
    </location>
</feature>
<dbReference type="STRING" id="1220924.W2S333"/>
<dbReference type="EMBL" id="KB822718">
    <property type="protein sequence ID" value="ETN43102.1"/>
    <property type="molecule type" value="Genomic_DNA"/>
</dbReference>
<organism evidence="2 3">
    <name type="scientific">Cyphellophora europaea (strain CBS 101466)</name>
    <name type="common">Phialophora europaea</name>
    <dbReference type="NCBI Taxonomy" id="1220924"/>
    <lineage>
        <taxon>Eukaryota</taxon>
        <taxon>Fungi</taxon>
        <taxon>Dikarya</taxon>
        <taxon>Ascomycota</taxon>
        <taxon>Pezizomycotina</taxon>
        <taxon>Eurotiomycetes</taxon>
        <taxon>Chaetothyriomycetidae</taxon>
        <taxon>Chaetothyriales</taxon>
        <taxon>Cyphellophoraceae</taxon>
        <taxon>Cyphellophora</taxon>
    </lineage>
</organism>
<evidence type="ECO:0000313" key="2">
    <source>
        <dbReference type="EMBL" id="ETN43102.1"/>
    </source>
</evidence>
<dbReference type="eggNOG" id="ENOG502QQEE">
    <property type="taxonomic scope" value="Eukaryota"/>
</dbReference>
<evidence type="ECO:0000313" key="3">
    <source>
        <dbReference type="Proteomes" id="UP000030752"/>
    </source>
</evidence>
<reference evidence="2 3" key="1">
    <citation type="submission" date="2013-03" db="EMBL/GenBank/DDBJ databases">
        <title>The Genome Sequence of Phialophora europaea CBS 101466.</title>
        <authorList>
            <consortium name="The Broad Institute Genomics Platform"/>
            <person name="Cuomo C."/>
            <person name="de Hoog S."/>
            <person name="Gorbushina A."/>
            <person name="Walker B."/>
            <person name="Young S.K."/>
            <person name="Zeng Q."/>
            <person name="Gargeya S."/>
            <person name="Fitzgerald M."/>
            <person name="Haas B."/>
            <person name="Abouelleil A."/>
            <person name="Allen A.W."/>
            <person name="Alvarado L."/>
            <person name="Arachchi H.M."/>
            <person name="Berlin A.M."/>
            <person name="Chapman S.B."/>
            <person name="Gainer-Dewar J."/>
            <person name="Goldberg J."/>
            <person name="Griggs A."/>
            <person name="Gujja S."/>
            <person name="Hansen M."/>
            <person name="Howarth C."/>
            <person name="Imamovic A."/>
            <person name="Ireland A."/>
            <person name="Larimer J."/>
            <person name="McCowan C."/>
            <person name="Murphy C."/>
            <person name="Pearson M."/>
            <person name="Poon T.W."/>
            <person name="Priest M."/>
            <person name="Roberts A."/>
            <person name="Saif S."/>
            <person name="Shea T."/>
            <person name="Sisk P."/>
            <person name="Sykes S."/>
            <person name="Wortman J."/>
            <person name="Nusbaum C."/>
            <person name="Birren B."/>
        </authorList>
    </citation>
    <scope>NUCLEOTIDE SEQUENCE [LARGE SCALE GENOMIC DNA]</scope>
    <source>
        <strain evidence="2 3">CBS 101466</strain>
    </source>
</reference>
<gene>
    <name evidence="2" type="ORF">HMPREF1541_02260</name>
</gene>
<dbReference type="GeneID" id="19969599"/>
<feature type="compositionally biased region" description="Basic and acidic residues" evidence="1">
    <location>
        <begin position="422"/>
        <end position="432"/>
    </location>
</feature>
<dbReference type="OrthoDB" id="193499at2759"/>
<feature type="region of interest" description="Disordered" evidence="1">
    <location>
        <begin position="486"/>
        <end position="517"/>
    </location>
</feature>
<feature type="region of interest" description="Disordered" evidence="1">
    <location>
        <begin position="69"/>
        <end position="89"/>
    </location>
</feature>
<feature type="compositionally biased region" description="Polar residues" evidence="1">
    <location>
        <begin position="367"/>
        <end position="377"/>
    </location>
</feature>